<dbReference type="Proteomes" id="UP000823823">
    <property type="component" value="Unassembled WGS sequence"/>
</dbReference>
<dbReference type="AlphaFoldDB" id="A0A9D2LE27"/>
<dbReference type="Pfam" id="PF14029">
    <property type="entry name" value="DUF4244"/>
    <property type="match status" value="1"/>
</dbReference>
<accession>A0A9D2LE27</accession>
<feature type="non-terminal residue" evidence="1">
    <location>
        <position position="1"/>
    </location>
</feature>
<reference evidence="1" key="1">
    <citation type="journal article" date="2021" name="PeerJ">
        <title>Extensive microbial diversity within the chicken gut microbiome revealed by metagenomics and culture.</title>
        <authorList>
            <person name="Gilroy R."/>
            <person name="Ravi A."/>
            <person name="Getino M."/>
            <person name="Pursley I."/>
            <person name="Horton D.L."/>
            <person name="Alikhan N.F."/>
            <person name="Baker D."/>
            <person name="Gharbi K."/>
            <person name="Hall N."/>
            <person name="Watson M."/>
            <person name="Adriaenssens E.M."/>
            <person name="Foster-Nyarko E."/>
            <person name="Jarju S."/>
            <person name="Secka A."/>
            <person name="Antonio M."/>
            <person name="Oren A."/>
            <person name="Chaudhuri R.R."/>
            <person name="La Ragione R."/>
            <person name="Hildebrand F."/>
            <person name="Pallen M.J."/>
        </authorList>
    </citation>
    <scope>NUCLEOTIDE SEQUENCE</scope>
    <source>
        <strain evidence="1">ChiHjej13B12-24818</strain>
    </source>
</reference>
<evidence type="ECO:0000313" key="1">
    <source>
        <dbReference type="EMBL" id="HJB10585.1"/>
    </source>
</evidence>
<sequence>AACGFAAVLVALLASGEVRELLMGIITSALSQGA</sequence>
<dbReference type="InterPro" id="IPR025338">
    <property type="entry name" value="DUF4244"/>
</dbReference>
<reference evidence="1" key="2">
    <citation type="submission" date="2021-04" db="EMBL/GenBank/DDBJ databases">
        <authorList>
            <person name="Gilroy R."/>
        </authorList>
    </citation>
    <scope>NUCLEOTIDE SEQUENCE</scope>
    <source>
        <strain evidence="1">ChiHjej13B12-24818</strain>
    </source>
</reference>
<dbReference type="EMBL" id="DWZH01000064">
    <property type="protein sequence ID" value="HJB10585.1"/>
    <property type="molecule type" value="Genomic_DNA"/>
</dbReference>
<comment type="caution">
    <text evidence="1">The sequence shown here is derived from an EMBL/GenBank/DDBJ whole genome shotgun (WGS) entry which is preliminary data.</text>
</comment>
<gene>
    <name evidence="1" type="ORF">H9786_08655</name>
</gene>
<proteinExistence type="predicted"/>
<protein>
    <submittedName>
        <fullName evidence="1">DUF4244 domain-containing protein</fullName>
    </submittedName>
</protein>
<organism evidence="1 2">
    <name type="scientific">Candidatus Brachybacterium merdavium</name>
    <dbReference type="NCBI Taxonomy" id="2838513"/>
    <lineage>
        <taxon>Bacteria</taxon>
        <taxon>Bacillati</taxon>
        <taxon>Actinomycetota</taxon>
        <taxon>Actinomycetes</taxon>
        <taxon>Micrococcales</taxon>
        <taxon>Dermabacteraceae</taxon>
        <taxon>Brachybacterium</taxon>
    </lineage>
</organism>
<evidence type="ECO:0000313" key="2">
    <source>
        <dbReference type="Proteomes" id="UP000823823"/>
    </source>
</evidence>
<name>A0A9D2LE27_9MICO</name>